<accession>A0ABN9RPK1</accession>
<dbReference type="SUPFAM" id="SSF54236">
    <property type="entry name" value="Ubiquitin-like"/>
    <property type="match status" value="1"/>
</dbReference>
<evidence type="ECO:0000256" key="1">
    <source>
        <dbReference type="SAM" id="MobiDB-lite"/>
    </source>
</evidence>
<proteinExistence type="predicted"/>
<sequence length="261" mass="28039">MAIARAAYAVSVDLAWDPIRLAAGALAAAEVAHGQASLIAALDLSDGLVEWQPPCPSLAVTLSVARGIAMAECFGPMGEDSGVGDEFQIFVRTLGGGTLALDVSASDAVGSVKDKIYAKRCVPVELQRHVFGRQELEDGGTLREYSIEKVEIIPTHDLKWVKCEVEVGAPQVDKIEIAVPHLVDHVLSEAASCGGRGQASRSGKSYGAQRAEKKILEERRAKGEDPEKLSKCFRARVPEWDDGVKAKRTKKEMNSRGFASR</sequence>
<dbReference type="InterPro" id="IPR029071">
    <property type="entry name" value="Ubiquitin-like_domsf"/>
</dbReference>
<keyword evidence="4" id="KW-1185">Reference proteome</keyword>
<dbReference type="SMART" id="SM00213">
    <property type="entry name" value="UBQ"/>
    <property type="match status" value="1"/>
</dbReference>
<feature type="compositionally biased region" description="Basic and acidic residues" evidence="1">
    <location>
        <begin position="210"/>
        <end position="227"/>
    </location>
</feature>
<dbReference type="Pfam" id="PF00240">
    <property type="entry name" value="ubiquitin"/>
    <property type="match status" value="1"/>
</dbReference>
<evidence type="ECO:0000259" key="2">
    <source>
        <dbReference type="PROSITE" id="PS50053"/>
    </source>
</evidence>
<evidence type="ECO:0000313" key="4">
    <source>
        <dbReference type="Proteomes" id="UP001189429"/>
    </source>
</evidence>
<organism evidence="3 4">
    <name type="scientific">Prorocentrum cordatum</name>
    <dbReference type="NCBI Taxonomy" id="2364126"/>
    <lineage>
        <taxon>Eukaryota</taxon>
        <taxon>Sar</taxon>
        <taxon>Alveolata</taxon>
        <taxon>Dinophyceae</taxon>
        <taxon>Prorocentrales</taxon>
        <taxon>Prorocentraceae</taxon>
        <taxon>Prorocentrum</taxon>
    </lineage>
</organism>
<evidence type="ECO:0000313" key="3">
    <source>
        <dbReference type="EMBL" id="CAK0821117.1"/>
    </source>
</evidence>
<comment type="caution">
    <text evidence="3">The sequence shown here is derived from an EMBL/GenBank/DDBJ whole genome shotgun (WGS) entry which is preliminary data.</text>
</comment>
<dbReference type="Proteomes" id="UP001189429">
    <property type="component" value="Unassembled WGS sequence"/>
</dbReference>
<dbReference type="InterPro" id="IPR000626">
    <property type="entry name" value="Ubiquitin-like_dom"/>
</dbReference>
<dbReference type="PANTHER" id="PTHR10666">
    <property type="entry name" value="UBIQUITIN"/>
    <property type="match status" value="1"/>
</dbReference>
<gene>
    <name evidence="3" type="ORF">PCOR1329_LOCUS22528</name>
</gene>
<feature type="domain" description="Ubiquitin-like" evidence="2">
    <location>
        <begin position="87"/>
        <end position="153"/>
    </location>
</feature>
<dbReference type="EMBL" id="CAUYUJ010007546">
    <property type="protein sequence ID" value="CAK0821117.1"/>
    <property type="molecule type" value="Genomic_DNA"/>
</dbReference>
<protein>
    <recommendedName>
        <fullName evidence="2">Ubiquitin-like domain-containing protein</fullName>
    </recommendedName>
</protein>
<dbReference type="PROSITE" id="PS50053">
    <property type="entry name" value="UBIQUITIN_2"/>
    <property type="match status" value="1"/>
</dbReference>
<dbReference type="Gene3D" id="3.10.20.90">
    <property type="entry name" value="Phosphatidylinositol 3-kinase Catalytic Subunit, Chain A, domain 1"/>
    <property type="match status" value="1"/>
</dbReference>
<dbReference type="InterPro" id="IPR050158">
    <property type="entry name" value="Ubiquitin_ubiquitin-like"/>
</dbReference>
<reference evidence="3" key="1">
    <citation type="submission" date="2023-10" db="EMBL/GenBank/DDBJ databases">
        <authorList>
            <person name="Chen Y."/>
            <person name="Shah S."/>
            <person name="Dougan E. K."/>
            <person name="Thang M."/>
            <person name="Chan C."/>
        </authorList>
    </citation>
    <scope>NUCLEOTIDE SEQUENCE [LARGE SCALE GENOMIC DNA]</scope>
</reference>
<name>A0ABN9RPK1_9DINO</name>
<dbReference type="PRINTS" id="PR00348">
    <property type="entry name" value="UBIQUITIN"/>
</dbReference>
<feature type="region of interest" description="Disordered" evidence="1">
    <location>
        <begin position="193"/>
        <end position="227"/>
    </location>
</feature>
<dbReference type="InterPro" id="IPR019956">
    <property type="entry name" value="Ubiquitin_dom"/>
</dbReference>